<dbReference type="InterPro" id="IPR045054">
    <property type="entry name" value="P4HA-like"/>
</dbReference>
<feature type="domain" description="Prolyl 4-hydroxylase alpha subunit" evidence="7">
    <location>
        <begin position="38"/>
        <end position="330"/>
    </location>
</feature>
<feature type="compositionally biased region" description="Basic and acidic residues" evidence="6">
    <location>
        <begin position="235"/>
        <end position="256"/>
    </location>
</feature>
<dbReference type="GO" id="GO:0004656">
    <property type="term" value="F:procollagen-proline 4-dioxygenase activity"/>
    <property type="evidence" value="ECO:0007669"/>
    <property type="project" value="TreeGrafter"/>
</dbReference>
<dbReference type="PANTHER" id="PTHR10869">
    <property type="entry name" value="PROLYL 4-HYDROXYLASE ALPHA SUBUNIT"/>
    <property type="match status" value="1"/>
</dbReference>
<feature type="compositionally biased region" description="Acidic residues" evidence="6">
    <location>
        <begin position="257"/>
        <end position="267"/>
    </location>
</feature>
<evidence type="ECO:0000259" key="7">
    <source>
        <dbReference type="SMART" id="SM00702"/>
    </source>
</evidence>
<gene>
    <name evidence="8" type="ORF">PEBR_23977</name>
</gene>
<dbReference type="GO" id="GO:0005506">
    <property type="term" value="F:iron ion binding"/>
    <property type="evidence" value="ECO:0007669"/>
    <property type="project" value="InterPro"/>
</dbReference>
<evidence type="ECO:0000256" key="3">
    <source>
        <dbReference type="ARBA" id="ARBA00022964"/>
    </source>
</evidence>
<dbReference type="PANTHER" id="PTHR10869:SF241">
    <property type="entry name" value="FE2OG DIOXYGENASE DOMAIN-CONTAINING PROTEIN"/>
    <property type="match status" value="1"/>
</dbReference>
<organism evidence="8 9">
    <name type="scientific">Penicillium brasilianum</name>
    <dbReference type="NCBI Taxonomy" id="104259"/>
    <lineage>
        <taxon>Eukaryota</taxon>
        <taxon>Fungi</taxon>
        <taxon>Dikarya</taxon>
        <taxon>Ascomycota</taxon>
        <taxon>Pezizomycotina</taxon>
        <taxon>Eurotiomycetes</taxon>
        <taxon>Eurotiomycetidae</taxon>
        <taxon>Eurotiales</taxon>
        <taxon>Aspergillaceae</taxon>
        <taxon>Penicillium</taxon>
    </lineage>
</organism>
<dbReference type="GO" id="GO:0031418">
    <property type="term" value="F:L-ascorbic acid binding"/>
    <property type="evidence" value="ECO:0007669"/>
    <property type="project" value="InterPro"/>
</dbReference>
<dbReference type="GO" id="GO:0005783">
    <property type="term" value="C:endoplasmic reticulum"/>
    <property type="evidence" value="ECO:0007669"/>
    <property type="project" value="TreeGrafter"/>
</dbReference>
<reference evidence="9" key="1">
    <citation type="submission" date="2015-09" db="EMBL/GenBank/DDBJ databases">
        <authorList>
            <person name="Fill T.P."/>
            <person name="Baretta J.F."/>
            <person name="de Almeida L.G."/>
            <person name="Rocha M."/>
            <person name="de Souza D.H."/>
            <person name="Malavazi I."/>
            <person name="Cerdeira L.T."/>
            <person name="Hong H."/>
            <person name="Samborskyy M."/>
            <person name="de Vasconcelos A.T."/>
            <person name="Leadlay P."/>
            <person name="Rodrigues-Filho E."/>
        </authorList>
    </citation>
    <scope>NUCLEOTIDE SEQUENCE [LARGE SCALE GENOMIC DNA]</scope>
    <source>
        <strain evidence="9">LaBioMMi 136</strain>
    </source>
</reference>
<evidence type="ECO:0000313" key="8">
    <source>
        <dbReference type="EMBL" id="OOQ85821.1"/>
    </source>
</evidence>
<evidence type="ECO:0000256" key="2">
    <source>
        <dbReference type="ARBA" id="ARBA00022723"/>
    </source>
</evidence>
<evidence type="ECO:0000256" key="6">
    <source>
        <dbReference type="SAM" id="MobiDB-lite"/>
    </source>
</evidence>
<dbReference type="Gene3D" id="2.60.120.620">
    <property type="entry name" value="q2cbj1_9rhob like domain"/>
    <property type="match status" value="1"/>
</dbReference>
<evidence type="ECO:0000256" key="5">
    <source>
        <dbReference type="ARBA" id="ARBA00023004"/>
    </source>
</evidence>
<feature type="region of interest" description="Disordered" evidence="6">
    <location>
        <begin position="235"/>
        <end position="283"/>
    </location>
</feature>
<protein>
    <recommendedName>
        <fullName evidence="7">Prolyl 4-hydroxylase alpha subunit domain-containing protein</fullName>
    </recommendedName>
</protein>
<dbReference type="AlphaFoldDB" id="A0A1S9RKD6"/>
<keyword evidence="4" id="KW-0560">Oxidoreductase</keyword>
<dbReference type="EMBL" id="LJBN01000163">
    <property type="protein sequence ID" value="OOQ85821.1"/>
    <property type="molecule type" value="Genomic_DNA"/>
</dbReference>
<dbReference type="Proteomes" id="UP000190744">
    <property type="component" value="Unassembled WGS sequence"/>
</dbReference>
<proteinExistence type="predicted"/>
<dbReference type="SMART" id="SM00702">
    <property type="entry name" value="P4Hc"/>
    <property type="match status" value="1"/>
</dbReference>
<comment type="cofactor">
    <cofactor evidence="1">
        <name>L-ascorbate</name>
        <dbReference type="ChEBI" id="CHEBI:38290"/>
    </cofactor>
</comment>
<evidence type="ECO:0000256" key="1">
    <source>
        <dbReference type="ARBA" id="ARBA00001961"/>
    </source>
</evidence>
<accession>A0A1S9RKD6</accession>
<keyword evidence="3" id="KW-0223">Dioxygenase</keyword>
<keyword evidence="5" id="KW-0408">Iron</keyword>
<name>A0A1S9RKD6_PENBI</name>
<comment type="caution">
    <text evidence="8">The sequence shown here is derived from an EMBL/GenBank/DDBJ whole genome shotgun (WGS) entry which is preliminary data.</text>
</comment>
<keyword evidence="2" id="KW-0479">Metal-binding</keyword>
<dbReference type="InterPro" id="IPR006620">
    <property type="entry name" value="Pro_4_hyd_alph"/>
</dbReference>
<evidence type="ECO:0000313" key="9">
    <source>
        <dbReference type="Proteomes" id="UP000190744"/>
    </source>
</evidence>
<evidence type="ECO:0000256" key="4">
    <source>
        <dbReference type="ARBA" id="ARBA00023002"/>
    </source>
</evidence>
<sequence length="337" mass="36883">MTSSHIPDSFLQDPPPDATIHPLDFTKTTPPIPAYKNHFAAVIDNFMSPAECTTLLRLAGESSHPPTPTSSSNPAEPTWQRALVNAGSGTQVASSSRKSGRYIWDSPELASRLFARLTPFLTSFGLHRVENQPLITGLGPAKRGEVFAVAGLNERIRFLRYEGGDYFRPHWDGCYTDDGQGSGVSRRSLLTVHLYLNGEGEQDWGVLGPEVERAARGMYLFEGEDGLVDLKEVGEADGMGEGKSDGKEGEESRGEDQGDGDGDGDGDGPDRAQETLLGGATSFGDDYRMRDSVRVFPKTGSLLIFQQRNLMHSGDDVFRGVKYTVRTDVMYTLEKRE</sequence>